<evidence type="ECO:0000256" key="2">
    <source>
        <dbReference type="ARBA" id="ARBA00011881"/>
    </source>
</evidence>
<feature type="site" description="Important for substrate specificity" evidence="4">
    <location>
        <position position="306"/>
    </location>
</feature>
<feature type="binding site" evidence="4">
    <location>
        <begin position="223"/>
        <end position="224"/>
    </location>
    <ligand>
        <name>substrate</name>
    </ligand>
</feature>
<comment type="function">
    <text evidence="4">Responsible for the hydrolysis of cyanuric acid, an intermediate formed during catabolism of s-triazine based compounds in herbicides such as atrazine and polymers such as melamine. Catalyzes the hydrolytic opening of the s-triazine ring of cyanuric acid (2,4,6-trihydroxy-s-triazine) to yield carbon dioxide and carboxybiuret, which spontaneously decarboxylates to biuret.</text>
</comment>
<feature type="active site" evidence="4">
    <location>
        <position position="153"/>
    </location>
</feature>
<dbReference type="UniPathway" id="UPA00008">
    <property type="reaction ID" value="UER00502"/>
</dbReference>
<sequence length="351" mass="36615">MPSMRAQVYRVAADGPDDMSGVEALFAQGLDPETIVAVLGKTEGNGCVNDFTRGYASQSFEALFRRYGIEGVTTVMSGGTEGALSPHWTIFTREPVEASGERALAIGTSRTPSLPFHHLGRREQVMMVAEGVRAAMRDAGIDDVADVHFVQIKCPLLTLRRIEEAQAAGETVVTRDTLKSMGLSRGASALGVAVALGEIEASDIADADIGTRQDLFSGCASTSAGVELTDHEIIVLGMADGWSGPFVMDHAVMQSAIDTASVHAARARLPESGRLAAVLAKAEPDPSGKVGGKRHTMLDDSDISGTRHARAFVGGVLAGVFGMTDLYVSGGAEHQGPPGGGPVAIIAEKES</sequence>
<dbReference type="InterPro" id="IPR014086">
    <property type="entry name" value="AtzD/Barbiturase"/>
</dbReference>
<dbReference type="Proteomes" id="UP000028701">
    <property type="component" value="Unassembled WGS sequence"/>
</dbReference>
<keyword evidence="3 4" id="KW-0378">Hydrolase</keyword>
<dbReference type="NCBIfam" id="TIGR02714">
    <property type="entry name" value="amido_AtzD_TrzD"/>
    <property type="match status" value="1"/>
</dbReference>
<feature type="binding site" evidence="4">
    <location>
        <position position="310"/>
    </location>
    <ligand>
        <name>substrate</name>
    </ligand>
</feature>
<feature type="binding site" evidence="4">
    <location>
        <position position="332"/>
    </location>
    <ligand>
        <name>Mg(2+)</name>
        <dbReference type="ChEBI" id="CHEBI:18420"/>
        <note>structural</note>
    </ligand>
</feature>
<organism evidence="5 6">
    <name type="scientific">Agrobacterium rubi TR3 = NBRC 13261</name>
    <dbReference type="NCBI Taxonomy" id="1368415"/>
    <lineage>
        <taxon>Bacteria</taxon>
        <taxon>Pseudomonadati</taxon>
        <taxon>Pseudomonadota</taxon>
        <taxon>Alphaproteobacteria</taxon>
        <taxon>Hyphomicrobiales</taxon>
        <taxon>Rhizobiaceae</taxon>
        <taxon>Rhizobium/Agrobacterium group</taxon>
        <taxon>Agrobacterium</taxon>
    </lineage>
</organism>
<feature type="binding site" evidence="4">
    <location>
        <position position="185"/>
    </location>
    <ligand>
        <name>substrate</name>
    </ligand>
</feature>
<feature type="region of interest" description="RU C" evidence="4">
    <location>
        <begin position="246"/>
        <end position="351"/>
    </location>
</feature>
<dbReference type="AlphaFoldDB" id="A0A081CZA1"/>
<feature type="binding site" evidence="4">
    <location>
        <position position="340"/>
    </location>
    <ligand>
        <name>Mg(2+)</name>
        <dbReference type="ChEBI" id="CHEBI:18420"/>
        <note>structural</note>
    </ligand>
</feature>
<dbReference type="GO" id="GO:0046872">
    <property type="term" value="F:metal ion binding"/>
    <property type="evidence" value="ECO:0007669"/>
    <property type="project" value="UniProtKB-UniRule"/>
</dbReference>
<dbReference type="RefSeq" id="WP_045231531.1">
    <property type="nucleotide sequence ID" value="NZ_BBJU01000023.1"/>
</dbReference>
<comment type="similarity">
    <text evidence="1 4">Belongs to the cyclic amide hydrolase (CyAH) family.</text>
</comment>
<feature type="binding site" evidence="4">
    <location>
        <begin position="329"/>
        <end position="330"/>
    </location>
    <ligand>
        <name>substrate</name>
    </ligand>
</feature>
<dbReference type="EMBL" id="BBJU01000023">
    <property type="protein sequence ID" value="GAK71997.1"/>
    <property type="molecule type" value="Genomic_DNA"/>
</dbReference>
<feature type="active site" description="Nucleophile" evidence="4">
    <location>
        <position position="223"/>
    </location>
</feature>
<feature type="binding site" evidence="4">
    <location>
        <position position="283"/>
    </location>
    <ligand>
        <name>Mg(2+)</name>
        <dbReference type="ChEBI" id="CHEBI:18420"/>
        <note>structural</note>
    </ligand>
</feature>
<comment type="activity regulation">
    <text evidence="4">Inhibited by barbituric acid.</text>
</comment>
<dbReference type="HAMAP" id="MF_01989">
    <property type="entry name" value="Cyc_amidohydrol"/>
    <property type="match status" value="1"/>
</dbReference>
<feature type="binding site" evidence="4">
    <location>
        <position position="336"/>
    </location>
    <ligand>
        <name>Mg(2+)</name>
        <dbReference type="ChEBI" id="CHEBI:18420"/>
        <note>structural</note>
    </ligand>
</feature>
<comment type="caution">
    <text evidence="4">Lacks conserved residue(s) required for the propagation of feature annotation.</text>
</comment>
<dbReference type="InterPro" id="IPR043007">
    <property type="entry name" value="AtzD/Barbiturase_RUC"/>
</dbReference>
<dbReference type="eggNOG" id="ENOG502Z8BS">
    <property type="taxonomic scope" value="Bacteria"/>
</dbReference>
<name>A0A081CZA1_9HYPH</name>
<protein>
    <recommendedName>
        <fullName evidence="4">Cyanuric acid amidohydrolase</fullName>
        <shortName evidence="4">CAH</shortName>
        <ecNumber evidence="4">3.5.2.15</ecNumber>
    </recommendedName>
</protein>
<evidence type="ECO:0000256" key="1">
    <source>
        <dbReference type="ARBA" id="ARBA00010947"/>
    </source>
</evidence>
<feature type="binding site" evidence="4">
    <location>
        <position position="337"/>
    </location>
    <ligand>
        <name>Mg(2+)</name>
        <dbReference type="ChEBI" id="CHEBI:18420"/>
        <note>structural</note>
    </ligand>
</feature>
<keyword evidence="4" id="KW-0460">Magnesium</keyword>
<dbReference type="GO" id="GO:0018753">
    <property type="term" value="F:cyanuric acid amidohydrolase activity"/>
    <property type="evidence" value="ECO:0007669"/>
    <property type="project" value="UniProtKB-UniRule"/>
</dbReference>
<evidence type="ECO:0000256" key="4">
    <source>
        <dbReference type="HAMAP-Rule" id="MF_01989"/>
    </source>
</evidence>
<evidence type="ECO:0000256" key="3">
    <source>
        <dbReference type="ARBA" id="ARBA00022801"/>
    </source>
</evidence>
<gene>
    <name evidence="5" type="ORF">RRU01S_23_00730</name>
</gene>
<dbReference type="Gene3D" id="3.30.1330.180">
    <property type="entry name" value="Cyanuric acid hydrolase/Barbiturase, RU B"/>
    <property type="match status" value="1"/>
</dbReference>
<comment type="domain">
    <text evidence="4">The monomer structure is formed from three repeating units (RUs) that share the same structure as one another. The monomer, the active site and substrate all possess threefold rotational symmetry, to the extent that the active site possesses three potential Ser-Lys catalytic dyads. It is possible that any or all of the three active-site serines may act as nucleophile (albeit only one can do so per catalytic cycle).</text>
</comment>
<feature type="binding site" evidence="4">
    <location>
        <position position="53"/>
    </location>
    <ligand>
        <name>substrate</name>
    </ligand>
</feature>
<feature type="binding site" evidence="4">
    <location>
        <begin position="77"/>
        <end position="78"/>
    </location>
    <ligand>
        <name>substrate</name>
    </ligand>
</feature>
<dbReference type="GO" id="GO:0019381">
    <property type="term" value="P:atrazine catabolic process"/>
    <property type="evidence" value="ECO:0007669"/>
    <property type="project" value="UniProtKB-UniRule"/>
</dbReference>
<keyword evidence="4" id="KW-0479">Metal-binding</keyword>
<dbReference type="OrthoDB" id="569708at2"/>
<dbReference type="Gene3D" id="3.30.1330.170">
    <property type="entry name" value="Cyanuric acid hydrolase/Barbiturase, RU A"/>
    <property type="match status" value="1"/>
</dbReference>
<feature type="region of interest" description="RU B" evidence="4">
    <location>
        <begin position="103"/>
        <end position="240"/>
    </location>
</feature>
<comment type="catalytic activity">
    <reaction evidence="4">
        <text>cyanurate + H2O = 1-carboxybiuret + H(+)</text>
        <dbReference type="Rhea" id="RHEA:70363"/>
        <dbReference type="ChEBI" id="CHEBI:15377"/>
        <dbReference type="ChEBI" id="CHEBI:15378"/>
        <dbReference type="ChEBI" id="CHEBI:38028"/>
        <dbReference type="ChEBI" id="CHEBI:142864"/>
        <dbReference type="EC" id="3.5.2.15"/>
    </reaction>
</comment>
<dbReference type="InterPro" id="IPR043008">
    <property type="entry name" value="AtzD/Barbiturase_RUA"/>
</dbReference>
<proteinExistence type="inferred from homology"/>
<feature type="binding site" evidence="4">
    <location>
        <position position="335"/>
    </location>
    <ligand>
        <name>Mg(2+)</name>
        <dbReference type="ChEBI" id="CHEBI:18420"/>
        <note>structural</note>
    </ligand>
</feature>
<dbReference type="EC" id="3.5.2.15" evidence="4"/>
<dbReference type="InterPro" id="IPR043006">
    <property type="entry name" value="AtzD/Barbiturase_RUB"/>
</dbReference>
<comment type="pathway">
    <text evidence="4">Xenobiotic degradation; atrazine degradation; biuret from cyanurate: step 1/1.</text>
</comment>
<dbReference type="Gene3D" id="3.30.1330.160">
    <property type="entry name" value="Cyanuric acid hydrolase/Barbituras, RU C"/>
    <property type="match status" value="1"/>
</dbReference>
<feature type="region of interest" description="RU A" evidence="4">
    <location>
        <begin position="1"/>
        <end position="97"/>
    </location>
</feature>
<comment type="subunit">
    <text evidence="2 4">Homotetramer.</text>
</comment>
<accession>A0A081CZA1</accession>
<evidence type="ECO:0000313" key="5">
    <source>
        <dbReference type="EMBL" id="GAK71997.1"/>
    </source>
</evidence>
<evidence type="ECO:0000313" key="6">
    <source>
        <dbReference type="Proteomes" id="UP000028701"/>
    </source>
</evidence>
<dbReference type="Pfam" id="PF09663">
    <property type="entry name" value="Amido_AtzD_TrzD"/>
    <property type="match status" value="1"/>
</dbReference>
<reference evidence="5 6" key="1">
    <citation type="submission" date="2014-08" db="EMBL/GenBank/DDBJ databases">
        <title>Whole genome shotgun sequence of Rhizobium rubi NBRC 13261.</title>
        <authorList>
            <person name="Katano-Makiyama Y."/>
            <person name="Hosoyama A."/>
            <person name="Hashimoto M."/>
            <person name="Hosoyama Y."/>
            <person name="Noguchi M."/>
            <person name="Tsuchikane K."/>
            <person name="Uohara A."/>
            <person name="Ohji S."/>
            <person name="Ichikawa N."/>
            <person name="Kimura A."/>
            <person name="Yamazoe A."/>
            <person name="Fujita N."/>
        </authorList>
    </citation>
    <scope>NUCLEOTIDE SEQUENCE [LARGE SCALE GENOMIC DNA]</scope>
    <source>
        <strain evidence="5 6">NBRC 13261</strain>
    </source>
</reference>
<comment type="caution">
    <text evidence="5">The sequence shown here is derived from an EMBL/GenBank/DDBJ whole genome shotgun (WGS) entry which is preliminary data.</text>
</comment>